<dbReference type="InterPro" id="IPR024775">
    <property type="entry name" value="DinB-like"/>
</dbReference>
<dbReference type="Proteomes" id="UP000326509">
    <property type="component" value="Unassembled WGS sequence"/>
</dbReference>
<evidence type="ECO:0000313" key="2">
    <source>
        <dbReference type="EMBL" id="GER58503.1"/>
    </source>
</evidence>
<dbReference type="Gene3D" id="1.20.120.450">
    <property type="entry name" value="dinb family like domain"/>
    <property type="match status" value="1"/>
</dbReference>
<dbReference type="SUPFAM" id="SSF109854">
    <property type="entry name" value="DinB/YfiT-like putative metalloenzymes"/>
    <property type="match status" value="1"/>
</dbReference>
<dbReference type="RefSeq" id="WP_151672575.1">
    <property type="nucleotide sequence ID" value="NZ_BKCG01000001.1"/>
</dbReference>
<reference evidence="2 3" key="1">
    <citation type="submission" date="2019-08" db="EMBL/GenBank/DDBJ databases">
        <title>Draft genome sequence of Ulvibacter marinus type strain NBRC 109484.</title>
        <authorList>
            <person name="Kawano K."/>
            <person name="Ushijima N."/>
            <person name="Kihara M."/>
            <person name="Itoh H."/>
        </authorList>
    </citation>
    <scope>NUCLEOTIDE SEQUENCE [LARGE SCALE GENOMIC DNA]</scope>
    <source>
        <strain evidence="2 3">NBRC 109484</strain>
    </source>
</reference>
<proteinExistence type="predicted"/>
<dbReference type="EMBL" id="BKCG01000001">
    <property type="protein sequence ID" value="GER58503.1"/>
    <property type="molecule type" value="Genomic_DNA"/>
</dbReference>
<gene>
    <name evidence="2" type="ORF">ULMA_06110</name>
</gene>
<sequence length="153" mass="17572">MKYTIDITLKNRDLFLQFLEKTPLKLLNKIPEGFNNNIFWNIKHTVITQQLLVYGLSGLPMNVSEEEITKFRKGTAPQGDVTQEEIDLCKSQLHTLINKTEEDWEKGLFINYKEYTVTTKTTLTSAQDALIFNNFHEGIHLGCILALKRALGI</sequence>
<dbReference type="Pfam" id="PF12867">
    <property type="entry name" value="DinB_2"/>
    <property type="match status" value="1"/>
</dbReference>
<dbReference type="InterPro" id="IPR034660">
    <property type="entry name" value="DinB/YfiT-like"/>
</dbReference>
<feature type="domain" description="DinB-like" evidence="1">
    <location>
        <begin position="10"/>
        <end position="144"/>
    </location>
</feature>
<name>A0A5J4IYH2_9FLAO</name>
<accession>A0A5J4IYH2</accession>
<dbReference type="AlphaFoldDB" id="A0A5J4IYH2"/>
<dbReference type="OrthoDB" id="4295522at2"/>
<evidence type="ECO:0000313" key="3">
    <source>
        <dbReference type="Proteomes" id="UP000326509"/>
    </source>
</evidence>
<organism evidence="2 3">
    <name type="scientific">Patiriisocius marinus</name>
    <dbReference type="NCBI Taxonomy" id="1397112"/>
    <lineage>
        <taxon>Bacteria</taxon>
        <taxon>Pseudomonadati</taxon>
        <taxon>Bacteroidota</taxon>
        <taxon>Flavobacteriia</taxon>
        <taxon>Flavobacteriales</taxon>
        <taxon>Flavobacteriaceae</taxon>
        <taxon>Patiriisocius</taxon>
    </lineage>
</organism>
<evidence type="ECO:0000259" key="1">
    <source>
        <dbReference type="Pfam" id="PF12867"/>
    </source>
</evidence>
<comment type="caution">
    <text evidence="2">The sequence shown here is derived from an EMBL/GenBank/DDBJ whole genome shotgun (WGS) entry which is preliminary data.</text>
</comment>
<keyword evidence="3" id="KW-1185">Reference proteome</keyword>
<protein>
    <recommendedName>
        <fullName evidence="1">DinB-like domain-containing protein</fullName>
    </recommendedName>
</protein>